<proteinExistence type="predicted"/>
<organism evidence="1 2">
    <name type="scientific">Maribacter stanieri</name>
    <dbReference type="NCBI Taxonomy" id="440514"/>
    <lineage>
        <taxon>Bacteria</taxon>
        <taxon>Pseudomonadati</taxon>
        <taxon>Bacteroidota</taxon>
        <taxon>Flavobacteriia</taxon>
        <taxon>Flavobacteriales</taxon>
        <taxon>Flavobacteriaceae</taxon>
        <taxon>Maribacter</taxon>
    </lineage>
</organism>
<keyword evidence="2" id="KW-1185">Reference proteome</keyword>
<dbReference type="AlphaFoldDB" id="A0A1I6IHU6"/>
<dbReference type="STRING" id="440514.SAMN04488010_1753"/>
<name>A0A1I6IHU6_9FLAO</name>
<accession>A0A1I6IHU6</accession>
<sequence>MKYFIITFFIVVFFLPVTMSAQDLKDIDEIVPFSEGLAAIRRGEQWGFINEKGDLVIPFRYDIYWDKNADTSKLDLSGVRYPMFKEGRCLISKIVEDGITVVGFMDTAGKVVIEPQFLNIYPFKDGYSTGVLFDKAYKGENEFKLKIYDLKFFDVLVDTSGHIEEYFERRHNIQMTKRRYKLPPIMAKRLVGNLVALRSEGDGWEIRKIEYK</sequence>
<protein>
    <submittedName>
        <fullName evidence="1">WG containing repeat-containing protein</fullName>
    </submittedName>
</protein>
<evidence type="ECO:0000313" key="1">
    <source>
        <dbReference type="EMBL" id="SFR66231.1"/>
    </source>
</evidence>
<dbReference type="InterPro" id="IPR032774">
    <property type="entry name" value="WG_beta_rep"/>
</dbReference>
<reference evidence="2" key="1">
    <citation type="submission" date="2016-10" db="EMBL/GenBank/DDBJ databases">
        <authorList>
            <person name="Varghese N."/>
            <person name="Submissions S."/>
        </authorList>
    </citation>
    <scope>NUCLEOTIDE SEQUENCE [LARGE SCALE GENOMIC DNA]</scope>
    <source>
        <strain evidence="2">DSM 19891</strain>
    </source>
</reference>
<dbReference type="Proteomes" id="UP000199462">
    <property type="component" value="Unassembled WGS sequence"/>
</dbReference>
<evidence type="ECO:0000313" key="2">
    <source>
        <dbReference type="Proteomes" id="UP000199462"/>
    </source>
</evidence>
<dbReference type="EMBL" id="FOYX01000001">
    <property type="protein sequence ID" value="SFR66231.1"/>
    <property type="molecule type" value="Genomic_DNA"/>
</dbReference>
<dbReference type="Pfam" id="PF14903">
    <property type="entry name" value="WG_beta_rep"/>
    <property type="match status" value="2"/>
</dbReference>
<gene>
    <name evidence="1" type="ORF">SAMN04488010_1753</name>
</gene>
<dbReference type="RefSeq" id="WP_091902669.1">
    <property type="nucleotide sequence ID" value="NZ_FOYX01000001.1"/>
</dbReference>